<name>A0A0F9XAZ8_9ZZZZ</name>
<reference evidence="1" key="1">
    <citation type="journal article" date="2015" name="Nature">
        <title>Complex archaea that bridge the gap between prokaryotes and eukaryotes.</title>
        <authorList>
            <person name="Spang A."/>
            <person name="Saw J.H."/>
            <person name="Jorgensen S.L."/>
            <person name="Zaremba-Niedzwiedzka K."/>
            <person name="Martijn J."/>
            <person name="Lind A.E."/>
            <person name="van Eijk R."/>
            <person name="Schleper C."/>
            <person name="Guy L."/>
            <person name="Ettema T.J."/>
        </authorList>
    </citation>
    <scope>NUCLEOTIDE SEQUENCE</scope>
</reference>
<evidence type="ECO:0000313" key="1">
    <source>
        <dbReference type="EMBL" id="KKN88773.1"/>
    </source>
</evidence>
<gene>
    <name evidence="1" type="ORF">LCGC14_0243800</name>
</gene>
<proteinExistence type="predicted"/>
<dbReference type="AlphaFoldDB" id="A0A0F9XAZ8"/>
<protein>
    <submittedName>
        <fullName evidence="1">Uncharacterized protein</fullName>
    </submittedName>
</protein>
<organism evidence="1">
    <name type="scientific">marine sediment metagenome</name>
    <dbReference type="NCBI Taxonomy" id="412755"/>
    <lineage>
        <taxon>unclassified sequences</taxon>
        <taxon>metagenomes</taxon>
        <taxon>ecological metagenomes</taxon>
    </lineage>
</organism>
<dbReference type="EMBL" id="LAZR01000125">
    <property type="protein sequence ID" value="KKN88773.1"/>
    <property type="molecule type" value="Genomic_DNA"/>
</dbReference>
<accession>A0A0F9XAZ8</accession>
<comment type="caution">
    <text evidence="1">The sequence shown here is derived from an EMBL/GenBank/DDBJ whole genome shotgun (WGS) entry which is preliminary data.</text>
</comment>
<sequence length="76" mass="8907">MRRLLSMIQDAFRPLQREDFGEFGVMVRNESGNLVPMTQAYMDDLKAEVHEMEEDFWFQKQAEAFATHGEAILKPQ</sequence>